<feature type="region of interest" description="Disordered" evidence="2">
    <location>
        <begin position="1"/>
        <end position="61"/>
    </location>
</feature>
<protein>
    <recommendedName>
        <fullName evidence="5">Methyltransferase</fullName>
    </recommendedName>
</protein>
<dbReference type="OrthoDB" id="2013972at2759"/>
<dbReference type="SUPFAM" id="SSF53335">
    <property type="entry name" value="S-adenosyl-L-methionine-dependent methyltransferases"/>
    <property type="match status" value="1"/>
</dbReference>
<name>A0A8H4UD76_9HYPO</name>
<evidence type="ECO:0000313" key="4">
    <source>
        <dbReference type="Proteomes" id="UP000635477"/>
    </source>
</evidence>
<dbReference type="CDD" id="cd02440">
    <property type="entry name" value="AdoMet_MTases"/>
    <property type="match status" value="1"/>
</dbReference>
<evidence type="ECO:0000256" key="1">
    <source>
        <dbReference type="ARBA" id="ARBA00038158"/>
    </source>
</evidence>
<reference evidence="3" key="1">
    <citation type="journal article" date="2020" name="BMC Genomics">
        <title>Correction to: Identification and distribution of gene clusters required for synthesis of sphingolipid metabolism inhibitors in diverse species of the filamentous fungus Fusarium.</title>
        <authorList>
            <person name="Kim H.S."/>
            <person name="Lohmar J.M."/>
            <person name="Busman M."/>
            <person name="Brown D.W."/>
            <person name="Naumann T.A."/>
            <person name="Divon H.H."/>
            <person name="Lysoe E."/>
            <person name="Uhlig S."/>
            <person name="Proctor R.H."/>
        </authorList>
    </citation>
    <scope>NUCLEOTIDE SEQUENCE</scope>
    <source>
        <strain evidence="3">NRRL 22465</strain>
    </source>
</reference>
<evidence type="ECO:0000313" key="3">
    <source>
        <dbReference type="EMBL" id="KAF4974220.1"/>
    </source>
</evidence>
<proteinExistence type="inferred from homology"/>
<comment type="caution">
    <text evidence="3">The sequence shown here is derived from an EMBL/GenBank/DDBJ whole genome shotgun (WGS) entry which is preliminary data.</text>
</comment>
<evidence type="ECO:0008006" key="5">
    <source>
        <dbReference type="Google" id="ProtNLM"/>
    </source>
</evidence>
<comment type="similarity">
    <text evidence="1">Belongs to the methyltransferase superfamily. LaeA methyltransferase family.</text>
</comment>
<feature type="compositionally biased region" description="Low complexity" evidence="2">
    <location>
        <begin position="14"/>
        <end position="26"/>
    </location>
</feature>
<dbReference type="PANTHER" id="PTHR43591">
    <property type="entry name" value="METHYLTRANSFERASE"/>
    <property type="match status" value="1"/>
</dbReference>
<dbReference type="InterPro" id="IPR029063">
    <property type="entry name" value="SAM-dependent_MTases_sf"/>
</dbReference>
<accession>A0A8H4UD76</accession>
<organism evidence="3 4">
    <name type="scientific">Fusarium zealandicum</name>
    <dbReference type="NCBI Taxonomy" id="1053134"/>
    <lineage>
        <taxon>Eukaryota</taxon>
        <taxon>Fungi</taxon>
        <taxon>Dikarya</taxon>
        <taxon>Ascomycota</taxon>
        <taxon>Pezizomycotina</taxon>
        <taxon>Sordariomycetes</taxon>
        <taxon>Hypocreomycetidae</taxon>
        <taxon>Hypocreales</taxon>
        <taxon>Nectriaceae</taxon>
        <taxon>Fusarium</taxon>
        <taxon>Fusarium staphyleae species complex</taxon>
    </lineage>
</organism>
<evidence type="ECO:0000256" key="2">
    <source>
        <dbReference type="SAM" id="MobiDB-lite"/>
    </source>
</evidence>
<sequence>MSDPQRPANDPETEAAAPVQSEAPAAGNPDILPAQHWVQLAEQSQDRQDDADSALGDNASSSASLSSSILQYRTIHGRTYHSDQGNAEYWASNDEAQNEALDIIHHVLTLLLDGKLHLAPLKKDIQKVVDIGTGTGIWAIDFADEYPEASVIGTDVSPIQPSWVPPNLQFQIDDCTQEWTFEENSLDYVHIRWLFGSIMNWKDLFQQAYKCLKPGGYIETHEPSINFQSDDGTVNEKTAMGQFGKFFVEGGKKMGRSMTVLEDETQRKALEESGFQDIHEETFKIPIGDWPKDPKQNEIARFQQLAVEQDTEGSMMYVAHLSGWSKEEVTVYIAHLRREFRSKDIHGYYRQRALWARKPEAA</sequence>
<gene>
    <name evidence="3" type="ORF">FZEAL_8858</name>
</gene>
<dbReference type="PANTHER" id="PTHR43591:SF10">
    <property type="entry name" value="ABC TRANSMEMBRANE TYPE-1 DOMAIN-CONTAINING PROTEIN-RELATED"/>
    <property type="match status" value="1"/>
</dbReference>
<dbReference type="EMBL" id="JABEYC010000789">
    <property type="protein sequence ID" value="KAF4974220.1"/>
    <property type="molecule type" value="Genomic_DNA"/>
</dbReference>
<dbReference type="GO" id="GO:0008168">
    <property type="term" value="F:methyltransferase activity"/>
    <property type="evidence" value="ECO:0007669"/>
    <property type="project" value="TreeGrafter"/>
</dbReference>
<dbReference type="Pfam" id="PF13489">
    <property type="entry name" value="Methyltransf_23"/>
    <property type="match status" value="1"/>
</dbReference>
<reference evidence="3" key="2">
    <citation type="submission" date="2020-05" db="EMBL/GenBank/DDBJ databases">
        <authorList>
            <person name="Kim H.-S."/>
            <person name="Proctor R.H."/>
            <person name="Brown D.W."/>
        </authorList>
    </citation>
    <scope>NUCLEOTIDE SEQUENCE</scope>
    <source>
        <strain evidence="3">NRRL 22465</strain>
    </source>
</reference>
<keyword evidence="4" id="KW-1185">Reference proteome</keyword>
<dbReference type="Proteomes" id="UP000635477">
    <property type="component" value="Unassembled WGS sequence"/>
</dbReference>
<dbReference type="Gene3D" id="3.40.50.150">
    <property type="entry name" value="Vaccinia Virus protein VP39"/>
    <property type="match status" value="1"/>
</dbReference>
<dbReference type="AlphaFoldDB" id="A0A8H4UD76"/>